<dbReference type="EMBL" id="BPUR01000032">
    <property type="protein sequence ID" value="GJH21901.1"/>
    <property type="molecule type" value="Genomic_DNA"/>
</dbReference>
<evidence type="ECO:0000313" key="2">
    <source>
        <dbReference type="Proteomes" id="UP001055013"/>
    </source>
</evidence>
<accession>A0ACB5R3Y3</accession>
<evidence type="ECO:0000313" key="1">
    <source>
        <dbReference type="EMBL" id="GJH21901.1"/>
    </source>
</evidence>
<comment type="caution">
    <text evidence="1">The sequence shown here is derived from an EMBL/GenBank/DDBJ whole genome shotgun (WGS) entry which is preliminary data.</text>
</comment>
<name>A0ACB5R3Y3_9BURK</name>
<organism evidence="1 2">
    <name type="scientific">Caballeronia novacaledonica</name>
    <dbReference type="NCBI Taxonomy" id="1544861"/>
    <lineage>
        <taxon>Bacteria</taxon>
        <taxon>Pseudomonadati</taxon>
        <taxon>Pseudomonadota</taxon>
        <taxon>Betaproteobacteria</taxon>
        <taxon>Burkholderiales</taxon>
        <taxon>Burkholderiaceae</taxon>
        <taxon>Caballeronia</taxon>
    </lineage>
</organism>
<gene>
    <name evidence="1" type="ORF">CBA19CS22_35185</name>
</gene>
<reference evidence="1" key="1">
    <citation type="submission" date="2021-09" db="EMBL/GenBank/DDBJ databases">
        <title>Isolation and characterization of 3-chlorobenzoate degrading bacteria from soils in Shizuoka.</title>
        <authorList>
            <person name="Ifat A."/>
            <person name="Ogawa N."/>
            <person name="Kimbara K."/>
            <person name="Moriuchi R."/>
            <person name="Dohra H."/>
            <person name="Shintani M."/>
        </authorList>
    </citation>
    <scope>NUCLEOTIDE SEQUENCE</scope>
    <source>
        <strain evidence="1">19CS2-2</strain>
    </source>
</reference>
<sequence>MAKQGAINEWHFAHAVDMNCSSAGETALHLALKQIILDGRHIGVPALEVGAVAMVDGYTRHASRVINATIVQYGSPRTEVRIGDVIADAVIQSHGQELIVEVAVTHKVDDEKLGKLRKLRRAALELQAWTLPRTVGWSELRKFVAGATDRRTWLFNGREPGERRVAYDDALRQARAAAQLAGPKPTMTMHTVPLGLHVDGLAVEKFRCLWMAFKEDRLSSVTLDDKAARWVMNWYARDVPEGKEREYFAELVDWILNKTKSVIL</sequence>
<dbReference type="Proteomes" id="UP001055013">
    <property type="component" value="Unassembled WGS sequence"/>
</dbReference>
<protein>
    <submittedName>
        <fullName evidence="1">Uncharacterized protein</fullName>
    </submittedName>
</protein>
<keyword evidence="2" id="KW-1185">Reference proteome</keyword>
<proteinExistence type="predicted"/>